<feature type="chain" id="PRO_5041318651" description="Allergen Asp f 4" evidence="2">
    <location>
        <begin position="18"/>
        <end position="308"/>
    </location>
</feature>
<reference evidence="3" key="1">
    <citation type="submission" date="2023-06" db="EMBL/GenBank/DDBJ databases">
        <title>Genome-scale phylogeny and comparative genomics of the fungal order Sordariales.</title>
        <authorList>
            <consortium name="Lawrence Berkeley National Laboratory"/>
            <person name="Hensen N."/>
            <person name="Bonometti L."/>
            <person name="Westerberg I."/>
            <person name="Brannstrom I.O."/>
            <person name="Guillou S."/>
            <person name="Cros-Aarteil S."/>
            <person name="Calhoun S."/>
            <person name="Haridas S."/>
            <person name="Kuo A."/>
            <person name="Mondo S."/>
            <person name="Pangilinan J."/>
            <person name="Riley R."/>
            <person name="Labutti K."/>
            <person name="Andreopoulos B."/>
            <person name="Lipzen A."/>
            <person name="Chen C."/>
            <person name="Yanf M."/>
            <person name="Daum C."/>
            <person name="Ng V."/>
            <person name="Clum A."/>
            <person name="Steindorff A."/>
            <person name="Ohm R."/>
            <person name="Martin F."/>
            <person name="Silar P."/>
            <person name="Natvig D."/>
            <person name="Lalanne C."/>
            <person name="Gautier V."/>
            <person name="Ament-Velasquez S.L."/>
            <person name="Kruys A."/>
            <person name="Hutchinson M.I."/>
            <person name="Powell A.J."/>
            <person name="Barry K."/>
            <person name="Miller A.N."/>
            <person name="Grigoriev I.V."/>
            <person name="Debuchy R."/>
            <person name="Gladieux P."/>
            <person name="Thoren M.H."/>
            <person name="Johannesson H."/>
        </authorList>
    </citation>
    <scope>NUCLEOTIDE SEQUENCE</scope>
    <source>
        <strain evidence="3">CBS 606.72</strain>
    </source>
</reference>
<evidence type="ECO:0000256" key="2">
    <source>
        <dbReference type="SAM" id="SignalP"/>
    </source>
</evidence>
<dbReference type="PANTHER" id="PTHR42039">
    <property type="entry name" value="PUTATIVE (AFU_ORTHOLOGUE AFUA_3G02940)-RELATED"/>
    <property type="match status" value="1"/>
</dbReference>
<dbReference type="PANTHER" id="PTHR42039:SF1">
    <property type="entry name" value="PUTATIVE (AFU_ORTHOLOGUE AFUA_3G02940)-RELATED"/>
    <property type="match status" value="1"/>
</dbReference>
<proteinExistence type="predicted"/>
<dbReference type="GO" id="GO:0019863">
    <property type="term" value="F:IgE binding"/>
    <property type="evidence" value="ECO:0007669"/>
    <property type="project" value="InterPro"/>
</dbReference>
<feature type="signal peptide" evidence="2">
    <location>
        <begin position="1"/>
        <end position="17"/>
    </location>
</feature>
<keyword evidence="2" id="KW-0732">Signal</keyword>
<name>A0AA39XG32_9PEZI</name>
<feature type="compositionally biased region" description="Pro residues" evidence="1">
    <location>
        <begin position="49"/>
        <end position="59"/>
    </location>
</feature>
<accession>A0AA39XG32</accession>
<dbReference type="EMBL" id="JAULSU010000001">
    <property type="protein sequence ID" value="KAK0632682.1"/>
    <property type="molecule type" value="Genomic_DNA"/>
</dbReference>
<organism evidence="3 4">
    <name type="scientific">Immersiella caudata</name>
    <dbReference type="NCBI Taxonomy" id="314043"/>
    <lineage>
        <taxon>Eukaryota</taxon>
        <taxon>Fungi</taxon>
        <taxon>Dikarya</taxon>
        <taxon>Ascomycota</taxon>
        <taxon>Pezizomycotina</taxon>
        <taxon>Sordariomycetes</taxon>
        <taxon>Sordariomycetidae</taxon>
        <taxon>Sordariales</taxon>
        <taxon>Lasiosphaeriaceae</taxon>
        <taxon>Immersiella</taxon>
    </lineage>
</organism>
<dbReference type="Pfam" id="PF25312">
    <property type="entry name" value="Allergen_Asp_f_4"/>
    <property type="match status" value="1"/>
</dbReference>
<protein>
    <recommendedName>
        <fullName evidence="5">Allergen Asp f 4</fullName>
    </recommendedName>
</protein>
<feature type="compositionally biased region" description="Low complexity" evidence="1">
    <location>
        <begin position="60"/>
        <end position="71"/>
    </location>
</feature>
<sequence>MQLTSFLLLTGALGAVAHPSAHAHRKFHRRDDPSGLPHVKAVHHHPIPEPKPSPSPSPSPAASEPDLSAASKGHSNPAPATPSGGDGPFVQFCPLGGGASANSKAKRVTYDQIMYVGELGTGNGCPWNSNMILIGANQIDKYKYVQEYKNVANQKYQVRCANKMGADGKLTGQFEVPGQNQLVFDLQPGESKYVAAMGNTQLACAFAPGTVPKTTHGQFAGNWLEADFENSSNGGWSGADCSSLVAQAYGMHVPGCRVCEPASNRECSTILEGGIGTNAYTIGMEALDGIGLNLPPGKVFLKVEVGYA</sequence>
<gene>
    <name evidence="3" type="ORF">B0T14DRAFT_414927</name>
</gene>
<feature type="region of interest" description="Disordered" evidence="1">
    <location>
        <begin position="23"/>
        <end position="86"/>
    </location>
</feature>
<dbReference type="AlphaFoldDB" id="A0AA39XG32"/>
<comment type="caution">
    <text evidence="3">The sequence shown here is derived from an EMBL/GenBank/DDBJ whole genome shotgun (WGS) entry which is preliminary data.</text>
</comment>
<dbReference type="InterPro" id="IPR038903">
    <property type="entry name" value="Allergen_Asp_f_4"/>
</dbReference>
<evidence type="ECO:0000256" key="1">
    <source>
        <dbReference type="SAM" id="MobiDB-lite"/>
    </source>
</evidence>
<evidence type="ECO:0000313" key="4">
    <source>
        <dbReference type="Proteomes" id="UP001175000"/>
    </source>
</evidence>
<dbReference type="GO" id="GO:0005576">
    <property type="term" value="C:extracellular region"/>
    <property type="evidence" value="ECO:0007669"/>
    <property type="project" value="InterPro"/>
</dbReference>
<keyword evidence="4" id="KW-1185">Reference proteome</keyword>
<dbReference type="Proteomes" id="UP001175000">
    <property type="component" value="Unassembled WGS sequence"/>
</dbReference>
<evidence type="ECO:0000313" key="3">
    <source>
        <dbReference type="EMBL" id="KAK0632682.1"/>
    </source>
</evidence>
<evidence type="ECO:0008006" key="5">
    <source>
        <dbReference type="Google" id="ProtNLM"/>
    </source>
</evidence>